<name>A0A8T1DMH4_9STRA</name>
<dbReference type="EMBL" id="RCMV01000128">
    <property type="protein sequence ID" value="KAG3223951.1"/>
    <property type="molecule type" value="Genomic_DNA"/>
</dbReference>
<evidence type="ECO:0000313" key="3">
    <source>
        <dbReference type="EMBL" id="KAG3223951.1"/>
    </source>
</evidence>
<comment type="caution">
    <text evidence="2">The sequence shown here is derived from an EMBL/GenBank/DDBJ whole genome shotgun (WGS) entry which is preliminary data.</text>
</comment>
<dbReference type="Proteomes" id="UP000736787">
    <property type="component" value="Unassembled WGS sequence"/>
</dbReference>
<accession>A0A8T1DMH4</accession>
<evidence type="ECO:0000256" key="1">
    <source>
        <dbReference type="SAM" id="MobiDB-lite"/>
    </source>
</evidence>
<protein>
    <submittedName>
        <fullName evidence="2">Uncharacterized protein</fullName>
    </submittedName>
</protein>
<dbReference type="EMBL" id="RCMK01000229">
    <property type="protein sequence ID" value="KAG2942445.1"/>
    <property type="molecule type" value="Genomic_DNA"/>
</dbReference>
<evidence type="ECO:0000313" key="4">
    <source>
        <dbReference type="Proteomes" id="UP000736787"/>
    </source>
</evidence>
<evidence type="ECO:0000313" key="2">
    <source>
        <dbReference type="EMBL" id="KAG2942445.1"/>
    </source>
</evidence>
<dbReference type="Proteomes" id="UP000760860">
    <property type="component" value="Unassembled WGS sequence"/>
</dbReference>
<reference evidence="2" key="1">
    <citation type="submission" date="2018-10" db="EMBL/GenBank/DDBJ databases">
        <title>Effector identification in a new, highly contiguous assembly of the strawberry crown rot pathogen Phytophthora cactorum.</title>
        <authorList>
            <person name="Armitage A.D."/>
            <person name="Nellist C.F."/>
            <person name="Bates H."/>
            <person name="Vickerstaff R.J."/>
            <person name="Harrison R.J."/>
        </authorList>
    </citation>
    <scope>NUCLEOTIDE SEQUENCE</scope>
    <source>
        <strain evidence="2">4040</strain>
        <strain evidence="3">P421</strain>
    </source>
</reference>
<organism evidence="2 4">
    <name type="scientific">Phytophthora cactorum</name>
    <dbReference type="NCBI Taxonomy" id="29920"/>
    <lineage>
        <taxon>Eukaryota</taxon>
        <taxon>Sar</taxon>
        <taxon>Stramenopiles</taxon>
        <taxon>Oomycota</taxon>
        <taxon>Peronosporomycetes</taxon>
        <taxon>Peronosporales</taxon>
        <taxon>Peronosporaceae</taxon>
        <taxon>Phytophthora</taxon>
    </lineage>
</organism>
<proteinExistence type="predicted"/>
<gene>
    <name evidence="2" type="ORF">PC117_g9785</name>
    <name evidence="3" type="ORF">PC129_g5394</name>
</gene>
<feature type="compositionally biased region" description="Basic and acidic residues" evidence="1">
    <location>
        <begin position="58"/>
        <end position="70"/>
    </location>
</feature>
<feature type="region of interest" description="Disordered" evidence="1">
    <location>
        <begin position="47"/>
        <end position="76"/>
    </location>
</feature>
<dbReference type="AlphaFoldDB" id="A0A8T1DMH4"/>
<sequence>MVVIRGFALLRFGLASINPNDRISRPRAIDLIELAILRSDVVCTTQATGGNGTIDTEEAGRDESKGDAEQGRYQLV</sequence>